<proteinExistence type="predicted"/>
<name>A0A2D1GTH0_STRVG</name>
<dbReference type="AlphaFoldDB" id="A0A2D1GTH0"/>
<dbReference type="InterPro" id="IPR011604">
    <property type="entry name" value="PDDEXK-like_dom_sf"/>
</dbReference>
<organism evidence="2">
    <name type="scientific">Streptomyces virginiae</name>
    <name type="common">Streptomyces cinnamonensis</name>
    <dbReference type="NCBI Taxonomy" id="1961"/>
    <lineage>
        <taxon>Bacteria</taxon>
        <taxon>Bacillati</taxon>
        <taxon>Actinomycetota</taxon>
        <taxon>Actinomycetes</taxon>
        <taxon>Kitasatosporales</taxon>
        <taxon>Streptomycetaceae</taxon>
        <taxon>Streptomyces</taxon>
    </lineage>
</organism>
<protein>
    <submittedName>
        <fullName evidence="2">Cas4</fullName>
    </submittedName>
</protein>
<accession>A0A2D1GTH0</accession>
<evidence type="ECO:0000259" key="1">
    <source>
        <dbReference type="Pfam" id="PF01930"/>
    </source>
</evidence>
<dbReference type="InterPro" id="IPR022765">
    <property type="entry name" value="Dna2/Cas4_DUF83"/>
</dbReference>
<dbReference type="Gene3D" id="3.90.320.10">
    <property type="match status" value="1"/>
</dbReference>
<dbReference type="PANTHER" id="PTHR37168:SF1">
    <property type="entry name" value="CRISPR-ASSOCIATED EXONUCLEASE CAS4"/>
    <property type="match status" value="1"/>
</dbReference>
<dbReference type="EMBL" id="KY176011">
    <property type="protein sequence ID" value="ATN96371.1"/>
    <property type="molecule type" value="Genomic_DNA"/>
</dbReference>
<evidence type="ECO:0000313" key="2">
    <source>
        <dbReference type="EMBL" id="ATN96371.1"/>
    </source>
</evidence>
<feature type="domain" description="DUF83" evidence="1">
    <location>
        <begin position="9"/>
        <end position="163"/>
    </location>
</feature>
<dbReference type="PANTHER" id="PTHR37168">
    <property type="entry name" value="CRISPR-ASSOCIATED EXONUCLEASE CAS4"/>
    <property type="match status" value="1"/>
</dbReference>
<sequence length="165" mass="18790">MIDKEDIGGVHIKYLYHCRRQLWLYLRGIRPEHLSATVRSGEAVHDTSYTRNTPVDLGAARLDFIDGAHWVHEIKSSTRPSLADQAQGRHYCHRLRRIGIDARGAVLHYPKTRRTQRFPYTPEAAAQAEEDIAEALIVAAAQSSPERLNRSACRGCSFTDYCWTE</sequence>
<reference evidence="2" key="1">
    <citation type="submission" date="2016-11" db="EMBL/GenBank/DDBJ databases">
        <title>New genome editing tools, from a type I-B-sv CRISPR-Cas system in Streptomyces virginiae IBL14.</title>
        <authorList>
            <person name="Tong W.-Y."/>
        </authorList>
    </citation>
    <scope>NUCLEOTIDE SEQUENCE</scope>
    <source>
        <strain evidence="2">IBL14</strain>
    </source>
</reference>
<dbReference type="Pfam" id="PF01930">
    <property type="entry name" value="Cas_Cas4"/>
    <property type="match status" value="1"/>
</dbReference>